<dbReference type="Gene3D" id="3.30.1360.60">
    <property type="entry name" value="Glucose permease domain IIB"/>
    <property type="match status" value="1"/>
</dbReference>
<keyword evidence="6" id="KW-0472">Membrane</keyword>
<evidence type="ECO:0000313" key="8">
    <source>
        <dbReference type="EMBL" id="RGT57568.1"/>
    </source>
</evidence>
<dbReference type="PROSITE" id="PS51098">
    <property type="entry name" value="PTS_EIIB_TYPE_1"/>
    <property type="match status" value="1"/>
</dbReference>
<dbReference type="InterPro" id="IPR001996">
    <property type="entry name" value="PTS_IIB_1"/>
</dbReference>
<keyword evidence="6" id="KW-0812">Transmembrane</keyword>
<feature type="transmembrane region" description="Helical" evidence="6">
    <location>
        <begin position="12"/>
        <end position="33"/>
    </location>
</feature>
<keyword evidence="2" id="KW-0762">Sugar transport</keyword>
<evidence type="ECO:0000256" key="4">
    <source>
        <dbReference type="ARBA" id="ARBA00022683"/>
    </source>
</evidence>
<feature type="transmembrane region" description="Helical" evidence="6">
    <location>
        <begin position="86"/>
        <end position="111"/>
    </location>
</feature>
<organism evidence="8 9">
    <name type="scientific">Solobacterium moorei</name>
    <dbReference type="NCBI Taxonomy" id="102148"/>
    <lineage>
        <taxon>Bacteria</taxon>
        <taxon>Bacillati</taxon>
        <taxon>Bacillota</taxon>
        <taxon>Erysipelotrichia</taxon>
        <taxon>Erysipelotrichales</taxon>
        <taxon>Erysipelotrichaceae</taxon>
        <taxon>Solobacterium</taxon>
    </lineage>
</organism>
<dbReference type="InterPro" id="IPR036878">
    <property type="entry name" value="Glu_permease_IIB"/>
</dbReference>
<evidence type="ECO:0000313" key="9">
    <source>
        <dbReference type="Proteomes" id="UP000284731"/>
    </source>
</evidence>
<dbReference type="InterPro" id="IPR050429">
    <property type="entry name" value="PTS_Glucose_EIICBA"/>
</dbReference>
<feature type="transmembrane region" description="Helical" evidence="6">
    <location>
        <begin position="280"/>
        <end position="300"/>
    </location>
</feature>
<feature type="transmembrane region" description="Helical" evidence="6">
    <location>
        <begin position="312"/>
        <end position="344"/>
    </location>
</feature>
<feature type="domain" description="PTS EIIB type-1" evidence="7">
    <location>
        <begin position="432"/>
        <end position="511"/>
    </location>
</feature>
<feature type="transmembrane region" description="Helical" evidence="6">
    <location>
        <begin position="173"/>
        <end position="199"/>
    </location>
</feature>
<keyword evidence="6" id="KW-1133">Transmembrane helix</keyword>
<dbReference type="GO" id="GO:0090563">
    <property type="term" value="F:protein-phosphocysteine-sugar phosphotransferase activity"/>
    <property type="evidence" value="ECO:0007669"/>
    <property type="project" value="TreeGrafter"/>
</dbReference>
<feature type="transmembrane region" description="Helical" evidence="6">
    <location>
        <begin position="53"/>
        <end position="74"/>
    </location>
</feature>
<keyword evidence="3" id="KW-0808">Transferase</keyword>
<proteinExistence type="predicted"/>
<dbReference type="SUPFAM" id="SSF55604">
    <property type="entry name" value="Glucose permease domain IIB"/>
    <property type="match status" value="1"/>
</dbReference>
<evidence type="ECO:0000259" key="7">
    <source>
        <dbReference type="PROSITE" id="PS51098"/>
    </source>
</evidence>
<dbReference type="PANTHER" id="PTHR30009:SF8">
    <property type="entry name" value="PTS SYSTEM, IIBC COMPONENT"/>
    <property type="match status" value="1"/>
</dbReference>
<feature type="transmembrane region" description="Helical" evidence="6">
    <location>
        <begin position="131"/>
        <end position="152"/>
    </location>
</feature>
<dbReference type="GO" id="GO:0008982">
    <property type="term" value="F:protein-N(PI)-phosphohistidine-sugar phosphotransferase activity"/>
    <property type="evidence" value="ECO:0007669"/>
    <property type="project" value="InterPro"/>
</dbReference>
<keyword evidence="1" id="KW-0813">Transport</keyword>
<feature type="transmembrane region" description="Helical" evidence="6">
    <location>
        <begin position="392"/>
        <end position="413"/>
    </location>
</feature>
<keyword evidence="4" id="KW-0598">Phosphotransferase system</keyword>
<reference evidence="8 9" key="1">
    <citation type="submission" date="2018-08" db="EMBL/GenBank/DDBJ databases">
        <title>A genome reference for cultivated species of the human gut microbiota.</title>
        <authorList>
            <person name="Zou Y."/>
            <person name="Xue W."/>
            <person name="Luo G."/>
        </authorList>
    </citation>
    <scope>NUCLEOTIDE SEQUENCE [LARGE SCALE GENOMIC DNA]</scope>
    <source>
        <strain evidence="8 9">AF18-46</strain>
    </source>
</reference>
<dbReference type="AlphaFoldDB" id="A0A412PHC7"/>
<evidence type="ECO:0000256" key="2">
    <source>
        <dbReference type="ARBA" id="ARBA00022597"/>
    </source>
</evidence>
<evidence type="ECO:0000256" key="5">
    <source>
        <dbReference type="PROSITE-ProRule" id="PRU00421"/>
    </source>
</evidence>
<dbReference type="EMBL" id="QRWX01000001">
    <property type="protein sequence ID" value="RGT57568.1"/>
    <property type="molecule type" value="Genomic_DNA"/>
</dbReference>
<dbReference type="Proteomes" id="UP000284731">
    <property type="component" value="Unassembled WGS sequence"/>
</dbReference>
<gene>
    <name evidence="8" type="ORF">DWX20_00525</name>
</gene>
<name>A0A412PHC7_9FIRM</name>
<dbReference type="GO" id="GO:0009401">
    <property type="term" value="P:phosphoenolpyruvate-dependent sugar phosphotransferase system"/>
    <property type="evidence" value="ECO:0007669"/>
    <property type="project" value="UniProtKB-KW"/>
</dbReference>
<evidence type="ECO:0000256" key="6">
    <source>
        <dbReference type="SAM" id="Phobius"/>
    </source>
</evidence>
<dbReference type="PANTHER" id="PTHR30009">
    <property type="entry name" value="CYTOCHROME C-TYPE SYNTHESIS PROTEIN AND PTS TRANSMEMBRANE COMPONENT"/>
    <property type="match status" value="1"/>
</dbReference>
<evidence type="ECO:0000256" key="1">
    <source>
        <dbReference type="ARBA" id="ARBA00022448"/>
    </source>
</evidence>
<comment type="caution">
    <text evidence="5">Lacks conserved residue(s) required for the propagation of feature annotation.</text>
</comment>
<comment type="caution">
    <text evidence="8">The sequence shown here is derived from an EMBL/GenBank/DDBJ whole genome shotgun (WGS) entry which is preliminary data.</text>
</comment>
<protein>
    <recommendedName>
        <fullName evidence="7">PTS EIIB type-1 domain-containing protein</fullName>
    </recommendedName>
</protein>
<dbReference type="GO" id="GO:0005886">
    <property type="term" value="C:plasma membrane"/>
    <property type="evidence" value="ECO:0007669"/>
    <property type="project" value="TreeGrafter"/>
</dbReference>
<dbReference type="RefSeq" id="WP_118764082.1">
    <property type="nucleotide sequence ID" value="NZ_CABJCF010000001.1"/>
</dbReference>
<evidence type="ECO:0000256" key="3">
    <source>
        <dbReference type="ARBA" id="ARBA00022679"/>
    </source>
</evidence>
<sequence length="511" mass="56210">MQYMHSYFQILKFPLIVIAFACFLCGVSNLILHPTYGLVTIIANDGVFLVGELLGIIARTILMYAPLLILLRLLTQKKNSSVTVGAGLVGYFAFHVATMFVPAPVLPSYAYNAIFNIGTASPSVSYLSGSAHYPILTGMIGTIIVTMVTYIACRTNNHHGIGQSSPVKQTDALFKTVVYCLLAGAVFGVIWPYCILFIVRLVNYISSDLGSPFNMILYGITDRFLQLFHLNALIRQPLWYSASGGLWTNIAGTTVVGDANVWTAQLGAGTLTSGAGRLFAPYYVMNIFALPAMIWGMYSIGTSKIQRTKVKLLCIVGTLISLISGTTIPLQIMVFMVSPLLFFFHLGYNGFLYGLFSTLHVNLGYVTSDTNAVTATVGTLPELLSYLKYTSLYRNVIIIVVVGVISATVYFLATRLYFRHLSTGLIIRDEGEKMVKQIIKQIGGQENIKHVEADATSLVITVYDKEIVHEKELMDLGSISITHNENAYTLFYGAKSYFLHKGIINSLRTVM</sequence>
<accession>A0A412PHC7</accession>